<evidence type="ECO:0000256" key="1">
    <source>
        <dbReference type="ARBA" id="ARBA00004141"/>
    </source>
</evidence>
<reference evidence="10" key="2">
    <citation type="submission" date="2025-08" db="UniProtKB">
        <authorList>
            <consortium name="RefSeq"/>
        </authorList>
    </citation>
    <scope>IDENTIFICATION</scope>
    <source>
        <tissue evidence="10">Young leaves</tissue>
    </source>
</reference>
<evidence type="ECO:0000313" key="10">
    <source>
        <dbReference type="RefSeq" id="XP_008811023.2"/>
    </source>
</evidence>
<feature type="transmembrane region" description="Helical" evidence="6">
    <location>
        <begin position="68"/>
        <end position="90"/>
    </location>
</feature>
<dbReference type="GeneID" id="103722299"/>
<feature type="transmembrane region" description="Helical" evidence="6">
    <location>
        <begin position="517"/>
        <end position="541"/>
    </location>
</feature>
<feature type="transmembrane region" description="Helical" evidence="6">
    <location>
        <begin position="228"/>
        <end position="250"/>
    </location>
</feature>
<dbReference type="AlphaFoldDB" id="A0A8B7D120"/>
<feature type="transmembrane region" description="Helical" evidence="6">
    <location>
        <begin position="262"/>
        <end position="282"/>
    </location>
</feature>
<dbReference type="InterPro" id="IPR056555">
    <property type="entry name" value="NFD4_C"/>
</dbReference>
<feature type="transmembrane region" description="Helical" evidence="6">
    <location>
        <begin position="294"/>
        <end position="313"/>
    </location>
</feature>
<evidence type="ECO:0000256" key="2">
    <source>
        <dbReference type="ARBA" id="ARBA00022692"/>
    </source>
</evidence>
<feature type="transmembrane region" description="Helical" evidence="6">
    <location>
        <begin position="427"/>
        <end position="450"/>
    </location>
</feature>
<evidence type="ECO:0000256" key="3">
    <source>
        <dbReference type="ARBA" id="ARBA00022989"/>
    </source>
</evidence>
<proteinExistence type="predicted"/>
<dbReference type="GO" id="GO:0016020">
    <property type="term" value="C:membrane"/>
    <property type="evidence" value="ECO:0007669"/>
    <property type="project" value="UniProtKB-SubCell"/>
</dbReference>
<feature type="transmembrane region" description="Helical" evidence="6">
    <location>
        <begin position="380"/>
        <end position="407"/>
    </location>
</feature>
<dbReference type="Proteomes" id="UP000228380">
    <property type="component" value="Chromosome 16"/>
</dbReference>
<feature type="transmembrane region" description="Helical" evidence="6">
    <location>
        <begin position="483"/>
        <end position="505"/>
    </location>
</feature>
<dbReference type="InterPro" id="IPR036259">
    <property type="entry name" value="MFS_trans_sf"/>
</dbReference>
<keyword evidence="2 6" id="KW-0812">Transmembrane</keyword>
<feature type="transmembrane region" description="Helical" evidence="6">
    <location>
        <begin position="459"/>
        <end position="477"/>
    </location>
</feature>
<evidence type="ECO:0000256" key="5">
    <source>
        <dbReference type="SAM" id="MobiDB-lite"/>
    </source>
</evidence>
<comment type="subcellular location">
    <subcellularLocation>
        <location evidence="1">Membrane</location>
        <topology evidence="1">Multi-pass membrane protein</topology>
    </subcellularLocation>
</comment>
<feature type="region of interest" description="Disordered" evidence="5">
    <location>
        <begin position="600"/>
        <end position="620"/>
    </location>
</feature>
<sequence>MGKSITLFSFGTFQGARSRRNPRSQPSELSRPFSIPSAPNRPSLCAFGGETMAFNPLSRAIQVVQGRWFTVFASFLINATSGSLFVFAIYSKDIRSALGYDQRTLNTVSFFKDLGASVGILSGLIYEVAPPWAVLAFGSVMNLFGYLMIYLAITGRLARPRVWEMCLYICIGANSQTFSNTGVVVTCLKNFPGSRGVVLGLLKGFAGLSGAIFAQLYLAIYGDDSRSLVLLIAWLPATITVIFLCTIRILKTAHQPGETTKPFYYFLYISIALAAYLMVMIVVQKRVAFTCNAYRINAAVVVLLLVLPLAVVIREELKIFKPREQLLQNSPLLTVAVDARTMPQPPPPPTAAPSTISMKRTLSYIINVFRAPERGEDHSILQALVSIDMVVLFIAMICGVGGTLTAIDNMGQIGESLGYSSQTISTFVSLISIWNFGGRVAAGFISDILLEKYKLPRPLVLTIVLLLSCAGHLLIAFGVPGSLYIASVIIGLCFGAEVPLFFAILSEVFGLKYYSTLYNILPMASPIGSYVLNVMVAGYFYDGEAAKQESLTCMGVRCYNFSFLIITAATVFGALVLLVLVRRTWDLYKRDIYARFREGSQGSNQGGEREEWTRNDFRRG</sequence>
<dbReference type="SUPFAM" id="SSF103473">
    <property type="entry name" value="MFS general substrate transporter"/>
    <property type="match status" value="1"/>
</dbReference>
<gene>
    <name evidence="10" type="primary">LOC103722299</name>
</gene>
<dbReference type="PANTHER" id="PTHR21576">
    <property type="entry name" value="UNCHARACTERIZED NODULIN-LIKE PROTEIN"/>
    <property type="match status" value="1"/>
</dbReference>
<evidence type="ECO:0000313" key="9">
    <source>
        <dbReference type="Proteomes" id="UP000228380"/>
    </source>
</evidence>
<accession>A0A8B7D120</accession>
<feature type="domain" description="Nodulin-like" evidence="7">
    <location>
        <begin position="67"/>
        <end position="313"/>
    </location>
</feature>
<dbReference type="KEGG" id="pda:103722299"/>
<evidence type="ECO:0000259" key="8">
    <source>
        <dbReference type="Pfam" id="PF23262"/>
    </source>
</evidence>
<dbReference type="Pfam" id="PF06813">
    <property type="entry name" value="Nodulin-like"/>
    <property type="match status" value="1"/>
</dbReference>
<evidence type="ECO:0000256" key="4">
    <source>
        <dbReference type="ARBA" id="ARBA00023136"/>
    </source>
</evidence>
<evidence type="ECO:0000256" key="6">
    <source>
        <dbReference type="SAM" id="Phobius"/>
    </source>
</evidence>
<feature type="transmembrane region" description="Helical" evidence="6">
    <location>
        <begin position="198"/>
        <end position="222"/>
    </location>
</feature>
<keyword evidence="4 6" id="KW-0472">Membrane</keyword>
<feature type="transmembrane region" description="Helical" evidence="6">
    <location>
        <begin position="132"/>
        <end position="153"/>
    </location>
</feature>
<dbReference type="Pfam" id="PF23262">
    <property type="entry name" value="NFD4_C"/>
    <property type="match status" value="1"/>
</dbReference>
<evidence type="ECO:0000259" key="7">
    <source>
        <dbReference type="Pfam" id="PF06813"/>
    </source>
</evidence>
<dbReference type="InterPro" id="IPR010658">
    <property type="entry name" value="Nodulin-like"/>
</dbReference>
<dbReference type="RefSeq" id="XP_008811023.2">
    <property type="nucleotide sequence ID" value="XM_008812801.4"/>
</dbReference>
<dbReference type="OrthoDB" id="410267at2759"/>
<organism evidence="9 10">
    <name type="scientific">Phoenix dactylifera</name>
    <name type="common">Date palm</name>
    <dbReference type="NCBI Taxonomy" id="42345"/>
    <lineage>
        <taxon>Eukaryota</taxon>
        <taxon>Viridiplantae</taxon>
        <taxon>Streptophyta</taxon>
        <taxon>Embryophyta</taxon>
        <taxon>Tracheophyta</taxon>
        <taxon>Spermatophyta</taxon>
        <taxon>Magnoliopsida</taxon>
        <taxon>Liliopsida</taxon>
        <taxon>Arecaceae</taxon>
        <taxon>Coryphoideae</taxon>
        <taxon>Phoeniceae</taxon>
        <taxon>Phoenix</taxon>
    </lineage>
</organism>
<reference evidence="9" key="1">
    <citation type="journal article" date="2019" name="Nat. Commun.">
        <title>Genome-wide association mapping of date palm fruit traits.</title>
        <authorList>
            <person name="Hazzouri K.M."/>
            <person name="Gros-Balthazard M."/>
            <person name="Flowers J.M."/>
            <person name="Copetti D."/>
            <person name="Lemansour A."/>
            <person name="Lebrun M."/>
            <person name="Masmoudi K."/>
            <person name="Ferrand S."/>
            <person name="Dhar M.I."/>
            <person name="Fresquez Z.A."/>
            <person name="Rosas U."/>
            <person name="Zhang J."/>
            <person name="Talag J."/>
            <person name="Lee S."/>
            <person name="Kudrna D."/>
            <person name="Powell R.F."/>
            <person name="Leitch I.J."/>
            <person name="Krueger R.R."/>
            <person name="Wing R.A."/>
            <person name="Amiri K.M.A."/>
            <person name="Purugganan M.D."/>
        </authorList>
    </citation>
    <scope>NUCLEOTIDE SEQUENCE [LARGE SCALE GENOMIC DNA]</scope>
    <source>
        <strain evidence="9">cv. Khalas</strain>
    </source>
</reference>
<feature type="transmembrane region" description="Helical" evidence="6">
    <location>
        <begin position="561"/>
        <end position="581"/>
    </location>
</feature>
<keyword evidence="3 6" id="KW-1133">Transmembrane helix</keyword>
<dbReference type="Gene3D" id="1.20.1250.20">
    <property type="entry name" value="MFS general substrate transporter like domains"/>
    <property type="match status" value="1"/>
</dbReference>
<dbReference type="PANTHER" id="PTHR21576:SF84">
    <property type="entry name" value="FAMILY PROTEIN, PUTATIVE, EXPRESSED-RELATED"/>
    <property type="match status" value="1"/>
</dbReference>
<name>A0A8B7D120_PHODC</name>
<protein>
    <submittedName>
        <fullName evidence="10">Protein NUCLEAR FUSION DEFECTIVE 4-like</fullName>
    </submittedName>
</protein>
<feature type="domain" description="NFD4 C-terminal" evidence="8">
    <location>
        <begin position="384"/>
        <end position="587"/>
    </location>
</feature>
<keyword evidence="9" id="KW-1185">Reference proteome</keyword>
<dbReference type="CDD" id="cd17354">
    <property type="entry name" value="MFS_Mch1p_like"/>
    <property type="match status" value="1"/>
</dbReference>
<feature type="compositionally biased region" description="Basic and acidic residues" evidence="5">
    <location>
        <begin position="607"/>
        <end position="620"/>
    </location>
</feature>